<sequence>MTTLIYLAALAYFHLPVSQAYQGSNTSILCSADNRQIVDNTTDYWPYQLYKSTNATPPYMGITTSGEPLAEGVIFLGQNYRPGTHAIKQQGAMIMTDTSDLVWSGPSSSDVTVSDFKQMTLNGEQVILYWSSVGDQPTEGIGYGQVHILDSTYREIYTICPDLGLTLLPGASSPCSADLHEHYITESNTLLVTAFNLTQADLTSIGGTTDEWVLDALAAEVDLETGAILFTWSALEHVAVNNTQQSMPSSGTSQSVPLDLYHMNSIQSYGEYYLINCRHTFSTYMVDRAGEIMWSLQGQTGGDFGSLPTNGTFSWQHHTRMINESSTTALYSCFDNGNSNPSKNVTSYGVSLRLTLPPNPSNPPELVTSLWDVNEQVYSWAEGSLSQLDNGNYFMGYGIRPIMKEYGPNPTVEGNVRWTAQFADLNSGHSYRAFKTNWHATPYTQPTLIVSQSAVPDSLSNCTGSSSSSFLIGYVSWNGATDVTSYVVYGGASEANLEEIGTFPKQGFETVFAIPSNVKAVQIGAIENNGTSVVQRSAVVTI</sequence>
<dbReference type="EMBL" id="JAJTJA010000009">
    <property type="protein sequence ID" value="KAH8694048.1"/>
    <property type="molecule type" value="Genomic_DNA"/>
</dbReference>
<keyword evidence="3" id="KW-1185">Reference proteome</keyword>
<dbReference type="RefSeq" id="XP_046069718.1">
    <property type="nucleotide sequence ID" value="XM_046220788.1"/>
</dbReference>
<dbReference type="InterPro" id="IPR053143">
    <property type="entry name" value="Arylsulfate_ST"/>
</dbReference>
<feature type="chain" id="PRO_5042200281" evidence="1">
    <location>
        <begin position="21"/>
        <end position="542"/>
    </location>
</feature>
<dbReference type="AlphaFoldDB" id="A0AAD4KLE2"/>
<evidence type="ECO:0000256" key="1">
    <source>
        <dbReference type="SAM" id="SignalP"/>
    </source>
</evidence>
<feature type="signal peptide" evidence="1">
    <location>
        <begin position="1"/>
        <end position="20"/>
    </location>
</feature>
<name>A0AAD4KLE2_9EURO</name>
<evidence type="ECO:0000313" key="3">
    <source>
        <dbReference type="Proteomes" id="UP001201262"/>
    </source>
</evidence>
<dbReference type="PANTHER" id="PTHR35340">
    <property type="entry name" value="PQQ ENZYME REPEAT PROTEIN-RELATED"/>
    <property type="match status" value="1"/>
</dbReference>
<comment type="caution">
    <text evidence="2">The sequence shown here is derived from an EMBL/GenBank/DDBJ whole genome shotgun (WGS) entry which is preliminary data.</text>
</comment>
<dbReference type="Pfam" id="PF14269">
    <property type="entry name" value="Arylsulfotran_2"/>
    <property type="match status" value="1"/>
</dbReference>
<organism evidence="2 3">
    <name type="scientific">Talaromyces proteolyticus</name>
    <dbReference type="NCBI Taxonomy" id="1131652"/>
    <lineage>
        <taxon>Eukaryota</taxon>
        <taxon>Fungi</taxon>
        <taxon>Dikarya</taxon>
        <taxon>Ascomycota</taxon>
        <taxon>Pezizomycotina</taxon>
        <taxon>Eurotiomycetes</taxon>
        <taxon>Eurotiomycetidae</taxon>
        <taxon>Eurotiales</taxon>
        <taxon>Trichocomaceae</taxon>
        <taxon>Talaromyces</taxon>
        <taxon>Talaromyces sect. Bacilispori</taxon>
    </lineage>
</organism>
<proteinExistence type="predicted"/>
<evidence type="ECO:0000313" key="2">
    <source>
        <dbReference type="EMBL" id="KAH8694048.1"/>
    </source>
</evidence>
<protein>
    <submittedName>
        <fullName evidence="2">ASST-domain-containing protein</fullName>
    </submittedName>
</protein>
<keyword evidence="1" id="KW-0732">Signal</keyword>
<dbReference type="PANTHER" id="PTHR35340:SF6">
    <property type="entry name" value="ASST-DOMAIN-CONTAINING PROTEIN"/>
    <property type="match status" value="1"/>
</dbReference>
<dbReference type="InterPro" id="IPR039535">
    <property type="entry name" value="ASST-like"/>
</dbReference>
<dbReference type="Proteomes" id="UP001201262">
    <property type="component" value="Unassembled WGS sequence"/>
</dbReference>
<gene>
    <name evidence="2" type="ORF">BGW36DRAFT_430072</name>
</gene>
<reference evidence="2" key="1">
    <citation type="submission" date="2021-12" db="EMBL/GenBank/DDBJ databases">
        <title>Convergent genome expansion in fungi linked to evolution of root-endophyte symbiosis.</title>
        <authorList>
            <consortium name="DOE Joint Genome Institute"/>
            <person name="Ke Y.-H."/>
            <person name="Bonito G."/>
            <person name="Liao H.-L."/>
            <person name="Looney B."/>
            <person name="Rojas-Flechas A."/>
            <person name="Nash J."/>
            <person name="Hameed K."/>
            <person name="Schadt C."/>
            <person name="Martin F."/>
            <person name="Crous P.W."/>
            <person name="Miettinen O."/>
            <person name="Magnuson J.K."/>
            <person name="Labbe J."/>
            <person name="Jacobson D."/>
            <person name="Doktycz M.J."/>
            <person name="Veneault-Fourrey C."/>
            <person name="Kuo A."/>
            <person name="Mondo S."/>
            <person name="Calhoun S."/>
            <person name="Riley R."/>
            <person name="Ohm R."/>
            <person name="LaButti K."/>
            <person name="Andreopoulos B."/>
            <person name="Pangilinan J."/>
            <person name="Nolan M."/>
            <person name="Tritt A."/>
            <person name="Clum A."/>
            <person name="Lipzen A."/>
            <person name="Daum C."/>
            <person name="Barry K."/>
            <person name="Grigoriev I.V."/>
            <person name="Vilgalys R."/>
        </authorList>
    </citation>
    <scope>NUCLEOTIDE SEQUENCE</scope>
    <source>
        <strain evidence="2">PMI_201</strain>
    </source>
</reference>
<accession>A0AAD4KLE2</accession>
<dbReference type="GeneID" id="70251075"/>